<proteinExistence type="predicted"/>
<dbReference type="RefSeq" id="WP_095335115.1">
    <property type="nucleotide sequence ID" value="NZ_NQNY01000016.1"/>
</dbReference>
<reference evidence="2" key="1">
    <citation type="submission" date="2017-08" db="EMBL/GenBank/DDBJ databases">
        <authorList>
            <person name="Alvarez-Ponce D."/>
            <person name="Weitzman C.L."/>
            <person name="Tillett R.L."/>
            <person name="Sandmeier F.C."/>
            <person name="Tracy C.R."/>
        </authorList>
    </citation>
    <scope>NUCLEOTIDE SEQUENCE [LARGE SCALE GENOMIC DNA]</scope>
    <source>
        <strain evidence="2">723</strain>
    </source>
</reference>
<evidence type="ECO:0000313" key="2">
    <source>
        <dbReference type="Proteomes" id="UP000216943"/>
    </source>
</evidence>
<dbReference type="Proteomes" id="UP000216943">
    <property type="component" value="Unassembled WGS sequence"/>
</dbReference>
<dbReference type="AlphaFoldDB" id="A0A269TJD3"/>
<comment type="caution">
    <text evidence="1">The sequence shown here is derived from an EMBL/GenBank/DDBJ whole genome shotgun (WGS) entry which is preliminary data.</text>
</comment>
<organism evidence="1 2">
    <name type="scientific">Mycoplasmopsis agassizii</name>
    <dbReference type="NCBI Taxonomy" id="33922"/>
    <lineage>
        <taxon>Bacteria</taxon>
        <taxon>Bacillati</taxon>
        <taxon>Mycoplasmatota</taxon>
        <taxon>Mycoplasmoidales</taxon>
        <taxon>Metamycoplasmataceae</taxon>
        <taxon>Mycoplasmopsis</taxon>
    </lineage>
</organism>
<gene>
    <name evidence="1" type="ORF">CJJ23_04290</name>
</gene>
<accession>A0A269TJD3</accession>
<protein>
    <submittedName>
        <fullName evidence="1">Uncharacterized protein</fullName>
    </submittedName>
</protein>
<evidence type="ECO:0000313" key="1">
    <source>
        <dbReference type="EMBL" id="PAK20998.1"/>
    </source>
</evidence>
<sequence>MLPLHTQLYRKIKKMLMITSVISISTISLTLASCSQHVFLKKGAAIYSKETEIGKKPYVQINLYGYPYFTFSNWYPAFYDEETFHLRKVKTWTKEEIEKTNGIQNSGTKNNVDTNDKTENKNKWGYFIRKYKWTYKNSEIYNMLNEKQRDEIFALGLSEQKNEPSSQKYISLIKNSTELKSSLRLEENDQNEYREYFKKLLSEDEVKKNKDSTNYIKNKFEPWSTTFNFETINNKLDFDKYDYLFVKDESVFFKNGDEIEIWLSGGIQLRDYKINLDQKKIYLGYDIAPSAPKKYGKKTLGFYLNSLPDRLNSFFIPIEKNKLTQFVIDDWTLGNF</sequence>
<dbReference type="EMBL" id="NQNY01000016">
    <property type="protein sequence ID" value="PAK20998.1"/>
    <property type="molecule type" value="Genomic_DNA"/>
</dbReference>
<name>A0A269TJD3_9BACT</name>